<dbReference type="Proteomes" id="UP000800096">
    <property type="component" value="Unassembled WGS sequence"/>
</dbReference>
<keyword evidence="2" id="KW-1185">Reference proteome</keyword>
<name>A0A6A5QMM3_AMPQU</name>
<organism evidence="1 2">
    <name type="scientific">Ampelomyces quisqualis</name>
    <name type="common">Powdery mildew agent</name>
    <dbReference type="NCBI Taxonomy" id="50730"/>
    <lineage>
        <taxon>Eukaryota</taxon>
        <taxon>Fungi</taxon>
        <taxon>Dikarya</taxon>
        <taxon>Ascomycota</taxon>
        <taxon>Pezizomycotina</taxon>
        <taxon>Dothideomycetes</taxon>
        <taxon>Pleosporomycetidae</taxon>
        <taxon>Pleosporales</taxon>
        <taxon>Pleosporineae</taxon>
        <taxon>Phaeosphaeriaceae</taxon>
        <taxon>Ampelomyces</taxon>
    </lineage>
</organism>
<dbReference type="PROSITE" id="PS51257">
    <property type="entry name" value="PROKAR_LIPOPROTEIN"/>
    <property type="match status" value="1"/>
</dbReference>
<evidence type="ECO:0000313" key="2">
    <source>
        <dbReference type="Proteomes" id="UP000800096"/>
    </source>
</evidence>
<reference evidence="1" key="1">
    <citation type="journal article" date="2020" name="Stud. Mycol.">
        <title>101 Dothideomycetes genomes: a test case for predicting lifestyles and emergence of pathogens.</title>
        <authorList>
            <person name="Haridas S."/>
            <person name="Albert R."/>
            <person name="Binder M."/>
            <person name="Bloem J."/>
            <person name="Labutti K."/>
            <person name="Salamov A."/>
            <person name="Andreopoulos B."/>
            <person name="Baker S."/>
            <person name="Barry K."/>
            <person name="Bills G."/>
            <person name="Bluhm B."/>
            <person name="Cannon C."/>
            <person name="Castanera R."/>
            <person name="Culley D."/>
            <person name="Daum C."/>
            <person name="Ezra D."/>
            <person name="Gonzalez J."/>
            <person name="Henrissat B."/>
            <person name="Kuo A."/>
            <person name="Liang C."/>
            <person name="Lipzen A."/>
            <person name="Lutzoni F."/>
            <person name="Magnuson J."/>
            <person name="Mondo S."/>
            <person name="Nolan M."/>
            <person name="Ohm R."/>
            <person name="Pangilinan J."/>
            <person name="Park H.-J."/>
            <person name="Ramirez L."/>
            <person name="Alfaro M."/>
            <person name="Sun H."/>
            <person name="Tritt A."/>
            <person name="Yoshinaga Y."/>
            <person name="Zwiers L.-H."/>
            <person name="Turgeon B."/>
            <person name="Goodwin S."/>
            <person name="Spatafora J."/>
            <person name="Crous P."/>
            <person name="Grigoriev I."/>
        </authorList>
    </citation>
    <scope>NUCLEOTIDE SEQUENCE</scope>
    <source>
        <strain evidence="1">HMLAC05119</strain>
    </source>
</reference>
<dbReference type="AlphaFoldDB" id="A0A6A5QMM3"/>
<protein>
    <submittedName>
        <fullName evidence="1">Uncharacterized protein</fullName>
    </submittedName>
</protein>
<dbReference type="EMBL" id="ML979136">
    <property type="protein sequence ID" value="KAF1915734.1"/>
    <property type="molecule type" value="Genomic_DNA"/>
</dbReference>
<evidence type="ECO:0000313" key="1">
    <source>
        <dbReference type="EMBL" id="KAF1915734.1"/>
    </source>
</evidence>
<sequence>MYIFVKATRFPAIWQIAAACIRYKSEAYQNRDFNTELPRESSASGVKWRNLGSAASEEFASGSSRYMAR</sequence>
<gene>
    <name evidence="1" type="ORF">BDU57DRAFT_518857</name>
</gene>
<accession>A0A6A5QMM3</accession>
<proteinExistence type="predicted"/>